<evidence type="ECO:0000256" key="3">
    <source>
        <dbReference type="ARBA" id="ARBA00022525"/>
    </source>
</evidence>
<dbReference type="Gene3D" id="3.40.33.10">
    <property type="entry name" value="CAP"/>
    <property type="match status" value="1"/>
</dbReference>
<keyword evidence="3" id="KW-0964">Secreted</keyword>
<dbReference type="RefSeq" id="XP_023166454.1">
    <property type="nucleotide sequence ID" value="XM_023310686.1"/>
</dbReference>
<dbReference type="PIRSF" id="PIRSF038921">
    <property type="entry name" value="P14a"/>
    <property type="match status" value="1"/>
</dbReference>
<feature type="domain" description="SCP" evidence="6">
    <location>
        <begin position="73"/>
        <end position="234"/>
    </location>
</feature>
<dbReference type="OrthoDB" id="5969816at2759"/>
<name>A0A6J1LJ13_DROHY</name>
<evidence type="ECO:0000259" key="6">
    <source>
        <dbReference type="SMART" id="SM00198"/>
    </source>
</evidence>
<organism evidence="7 8">
    <name type="scientific">Drosophila hydei</name>
    <name type="common">Fruit fly</name>
    <dbReference type="NCBI Taxonomy" id="7224"/>
    <lineage>
        <taxon>Eukaryota</taxon>
        <taxon>Metazoa</taxon>
        <taxon>Ecdysozoa</taxon>
        <taxon>Arthropoda</taxon>
        <taxon>Hexapoda</taxon>
        <taxon>Insecta</taxon>
        <taxon>Pterygota</taxon>
        <taxon>Neoptera</taxon>
        <taxon>Endopterygota</taxon>
        <taxon>Diptera</taxon>
        <taxon>Brachycera</taxon>
        <taxon>Muscomorpha</taxon>
        <taxon>Ephydroidea</taxon>
        <taxon>Drosophilidae</taxon>
        <taxon>Drosophila</taxon>
    </lineage>
</organism>
<keyword evidence="4" id="KW-0732">Signal</keyword>
<reference evidence="8" key="1">
    <citation type="submission" date="2025-08" db="UniProtKB">
        <authorList>
            <consortium name="RefSeq"/>
        </authorList>
    </citation>
    <scope>IDENTIFICATION</scope>
    <source>
        <strain evidence="8">15085-1641.00</strain>
        <tissue evidence="8">Whole body</tissue>
    </source>
</reference>
<dbReference type="CDD" id="cd05380">
    <property type="entry name" value="CAP_euk"/>
    <property type="match status" value="1"/>
</dbReference>
<dbReference type="PANTHER" id="PTHR10334">
    <property type="entry name" value="CYSTEINE-RICH SECRETORY PROTEIN-RELATED"/>
    <property type="match status" value="1"/>
</dbReference>
<evidence type="ECO:0000256" key="2">
    <source>
        <dbReference type="ARBA" id="ARBA00009923"/>
    </source>
</evidence>
<dbReference type="InterPro" id="IPR002413">
    <property type="entry name" value="V5_allergen-like"/>
</dbReference>
<proteinExistence type="inferred from homology"/>
<evidence type="ECO:0000313" key="7">
    <source>
        <dbReference type="Proteomes" id="UP000504633"/>
    </source>
</evidence>
<sequence>MVVLLHVAQQLIIYRGMFQAEQIVTPPDYCASSLCNIFNGSHVLQLPNIACENNGTFGEICGPLPKLLYMSARRRQFLLDMHNLVRNRIAGGNLSGYESASNMPVLRWDAELEAMAVLHAKRCQLVHDDCRNTPRFKISGQNIGYLWIGRKFKSHSRRIKSFVINWFREHNDANQSFIDSYHRHPSGKKIGHFTMLVGDRVHRVGCAAVKFLDATVNKFQFLLTCNYDYDNIYSESIYQSGQAASKCTNGTSKMYPALCDWKIVCDNTKSDGNIEDANLMYNKIPGQ</sequence>
<dbReference type="InterPro" id="IPR014044">
    <property type="entry name" value="CAP_dom"/>
</dbReference>
<dbReference type="PRINTS" id="PR00838">
    <property type="entry name" value="V5ALLERGEN"/>
</dbReference>
<dbReference type="GO" id="GO:0005576">
    <property type="term" value="C:extracellular region"/>
    <property type="evidence" value="ECO:0007669"/>
    <property type="project" value="UniProtKB-SubCell"/>
</dbReference>
<evidence type="ECO:0000256" key="5">
    <source>
        <dbReference type="ARBA" id="ARBA00068306"/>
    </source>
</evidence>
<gene>
    <name evidence="8" type="primary">LOC111596455</name>
</gene>
<evidence type="ECO:0000313" key="8">
    <source>
        <dbReference type="RefSeq" id="XP_023166454.1"/>
    </source>
</evidence>
<evidence type="ECO:0000256" key="4">
    <source>
        <dbReference type="ARBA" id="ARBA00022729"/>
    </source>
</evidence>
<comment type="subcellular location">
    <subcellularLocation>
        <location evidence="1">Secreted</location>
    </subcellularLocation>
</comment>
<dbReference type="InterPro" id="IPR034763">
    <property type="entry name" value="P14a_insect"/>
</dbReference>
<accession>A0A6J1LJ13</accession>
<dbReference type="SMART" id="SM00198">
    <property type="entry name" value="SCP"/>
    <property type="match status" value="1"/>
</dbReference>
<dbReference type="InterPro" id="IPR001283">
    <property type="entry name" value="CRISP-related"/>
</dbReference>
<dbReference type="AlphaFoldDB" id="A0A6J1LJ13"/>
<comment type="similarity">
    <text evidence="2">Belongs to the CRISP family.</text>
</comment>
<dbReference type="SUPFAM" id="SSF55797">
    <property type="entry name" value="PR-1-like"/>
    <property type="match status" value="1"/>
</dbReference>
<dbReference type="Proteomes" id="UP000504633">
    <property type="component" value="Unplaced"/>
</dbReference>
<dbReference type="Pfam" id="PF00188">
    <property type="entry name" value="CAP"/>
    <property type="match status" value="1"/>
</dbReference>
<dbReference type="GeneID" id="111596455"/>
<dbReference type="InterPro" id="IPR035940">
    <property type="entry name" value="CAP_sf"/>
</dbReference>
<keyword evidence="7" id="KW-1185">Reference proteome</keyword>
<protein>
    <recommendedName>
        <fullName evidence="5">Venom allergen-1</fullName>
    </recommendedName>
</protein>
<dbReference type="FunFam" id="3.40.33.10:FF:000007">
    <property type="entry name" value="Venom allergen"/>
    <property type="match status" value="1"/>
</dbReference>
<evidence type="ECO:0000256" key="1">
    <source>
        <dbReference type="ARBA" id="ARBA00004613"/>
    </source>
</evidence>